<dbReference type="InterPro" id="IPR029016">
    <property type="entry name" value="GAF-like_dom_sf"/>
</dbReference>
<dbReference type="PANTHER" id="PTHR32089">
    <property type="entry name" value="METHYL-ACCEPTING CHEMOTAXIS PROTEIN MCPB"/>
    <property type="match status" value="1"/>
</dbReference>
<dbReference type="Proteomes" id="UP000502433">
    <property type="component" value="Chromosome"/>
</dbReference>
<evidence type="ECO:0000313" key="7">
    <source>
        <dbReference type="Proteomes" id="UP000502433"/>
    </source>
</evidence>
<evidence type="ECO:0000256" key="1">
    <source>
        <dbReference type="ARBA" id="ARBA00023224"/>
    </source>
</evidence>
<dbReference type="SMART" id="SM00065">
    <property type="entry name" value="GAF"/>
    <property type="match status" value="1"/>
</dbReference>
<feature type="transmembrane region" description="Helical" evidence="3">
    <location>
        <begin position="55"/>
        <end position="77"/>
    </location>
</feature>
<accession>A0A6H2C249</accession>
<dbReference type="PROSITE" id="PS50046">
    <property type="entry name" value="PHYTOCHROME_2"/>
    <property type="match status" value="1"/>
</dbReference>
<keyword evidence="3" id="KW-0472">Membrane</keyword>
<dbReference type="Gene3D" id="1.10.287.950">
    <property type="entry name" value="Methyl-accepting chemotaxis protein"/>
    <property type="match status" value="1"/>
</dbReference>
<dbReference type="Pfam" id="PF01590">
    <property type="entry name" value="GAF"/>
    <property type="match status" value="1"/>
</dbReference>
<dbReference type="InterPro" id="IPR003018">
    <property type="entry name" value="GAF"/>
</dbReference>
<keyword evidence="3" id="KW-1133">Transmembrane helix</keyword>
<feature type="transmembrane region" description="Helical" evidence="3">
    <location>
        <begin position="347"/>
        <end position="369"/>
    </location>
</feature>
<name>A0A6H2C249_DOLFA</name>
<feature type="domain" description="Phytochrome chromophore attachment site" evidence="4">
    <location>
        <begin position="425"/>
        <end position="559"/>
    </location>
</feature>
<dbReference type="SUPFAM" id="SSF58104">
    <property type="entry name" value="Methyl-accepting chemotaxis protein (MCP) signaling domain"/>
    <property type="match status" value="1"/>
</dbReference>
<dbReference type="InterPro" id="IPR004089">
    <property type="entry name" value="MCPsignal_dom"/>
</dbReference>
<sequence length="874" mass="97235">MLNKTDIKQSGNSQNNASLISSAKVVDIRGENSSYNRVWHQGIGYLRQFKLSTKAIILSIAIGTLPVLGIGAIAYLFGSKLITKQIITSQETKAINLSDKVNNFIGQRYGDIQVLSGISFLSPANSGNKAGSEKSRKTSKVDVTIINMETQASLDRLIKTVKVYDSVAVFDLNGKVIIQSAGESLISEKQRIYFQEVIKQNTPIISQAEIVKNIGAVIYIAAPIKDPIRGNTIGIVRTRMPVKALEPVIKGYIDETNQYYFLDGTGRILISSDQNLVGEKLIGIYPSLTNVLNAKNIDTFTARSKNNQKQQLISYVPLPILSGLPNINWQLLVAKDAAIAFKPQREFLTLIASTTPLIALLMTLFIAWLGQWINSKIFSTSIISSKEIQEQIHLDVFNKEEEQEKEIEWLKLFLEITRKIRLNLQSEVIYQTAISEVSQVLKTDRVIVYKLHRKTQAVKVIAESVIDDYQKMLGVYNNDSHWRELGKNSQFEAISNIEQESSLTSSYIEWLKKFSVQSSLTAPILSHGEIQGFLIAHHCHNSHIWQSEEINFLTQIATQIGYALEQSHLLVEIKRLKAHSQTNTNQDNSELQNFQNSLQKTVNQIQQAIGEVNVYLEKFTTEAIIEPEKIHLSLETIDNMTIAIQSVADIAQQAVTIVNDANHRATKTEAAMDLTLQNIFSVQETVDEIAKKVRRLGESSQQISRVVSVINQIAMQTNLLAINAGIEAARAGEEGQGFAVVAEEVGELAARSAAATQEIEEIIEKIQRETGEVLKTMIMGTNQVTQSSHIIEDAKHSLQQIVDGSQQINTLVQSILISTTSQVQTSQIVSQTIKDITIISARNSDNSLEVCQSLQKVVDISQELKDTIETFPPN</sequence>
<reference evidence="6 7" key="1">
    <citation type="submission" date="2020-04" db="EMBL/GenBank/DDBJ databases">
        <title>Genome-Wide Identification of 5-Methylcytosine Sites in Bacterial Genomes By High-Throughput Sequencing of MspJI Restriction Fragments.</title>
        <authorList>
            <person name="Wu V."/>
        </authorList>
    </citation>
    <scope>NUCLEOTIDE SEQUENCE [LARGE SCALE GENOMIC DNA]</scope>
    <source>
        <strain evidence="6 7">CCAP 1403/13f</strain>
    </source>
</reference>
<keyword evidence="3" id="KW-0812">Transmembrane</keyword>
<evidence type="ECO:0000259" key="5">
    <source>
        <dbReference type="PROSITE" id="PS50111"/>
    </source>
</evidence>
<gene>
    <name evidence="6" type="ORF">HGD76_13705</name>
</gene>
<dbReference type="SMART" id="SM00283">
    <property type="entry name" value="MA"/>
    <property type="match status" value="1"/>
</dbReference>
<evidence type="ECO:0000313" key="6">
    <source>
        <dbReference type="EMBL" id="QJB45074.1"/>
    </source>
</evidence>
<evidence type="ECO:0000256" key="3">
    <source>
        <dbReference type="SAM" id="Phobius"/>
    </source>
</evidence>
<feature type="domain" description="Methyl-accepting transducer" evidence="5">
    <location>
        <begin position="601"/>
        <end position="837"/>
    </location>
</feature>
<dbReference type="GO" id="GO:0007165">
    <property type="term" value="P:signal transduction"/>
    <property type="evidence" value="ECO:0007669"/>
    <property type="project" value="UniProtKB-KW"/>
</dbReference>
<dbReference type="Pfam" id="PF00015">
    <property type="entry name" value="MCPsignal"/>
    <property type="match status" value="1"/>
</dbReference>
<keyword evidence="1 2" id="KW-0807">Transducer</keyword>
<dbReference type="RefSeq" id="WP_168696118.1">
    <property type="nucleotide sequence ID" value="NZ_CP051206.1"/>
</dbReference>
<dbReference type="EMBL" id="CP051206">
    <property type="protein sequence ID" value="QJB45074.1"/>
    <property type="molecule type" value="Genomic_DNA"/>
</dbReference>
<dbReference type="KEGG" id="dfs:HGD76_13705"/>
<protein>
    <submittedName>
        <fullName evidence="6">GAF domain-containing protein</fullName>
    </submittedName>
</protein>
<reference evidence="6 7" key="2">
    <citation type="submission" date="2020-04" db="EMBL/GenBank/DDBJ databases">
        <authorList>
            <person name="Fomenkov A."/>
            <person name="Anton B.P."/>
            <person name="Roberts R.J."/>
        </authorList>
    </citation>
    <scope>NUCLEOTIDE SEQUENCE [LARGE SCALE GENOMIC DNA]</scope>
    <source>
        <strain evidence="6 7">CCAP 1403/13f</strain>
    </source>
</reference>
<dbReference type="Gene3D" id="3.30.450.20">
    <property type="entry name" value="PAS domain"/>
    <property type="match status" value="1"/>
</dbReference>
<dbReference type="GO" id="GO:0016020">
    <property type="term" value="C:membrane"/>
    <property type="evidence" value="ECO:0007669"/>
    <property type="project" value="InterPro"/>
</dbReference>
<dbReference type="PANTHER" id="PTHR32089:SF114">
    <property type="entry name" value="METHYL-ACCEPTING CHEMOTAXIS PROTEIN MCPB"/>
    <property type="match status" value="1"/>
</dbReference>
<proteinExistence type="predicted"/>
<dbReference type="AlphaFoldDB" id="A0A6H2C249"/>
<evidence type="ECO:0000256" key="2">
    <source>
        <dbReference type="PROSITE-ProRule" id="PRU00284"/>
    </source>
</evidence>
<dbReference type="Gene3D" id="3.30.450.40">
    <property type="match status" value="1"/>
</dbReference>
<dbReference type="InterPro" id="IPR016132">
    <property type="entry name" value="Phyto_chromo_attachment"/>
</dbReference>
<dbReference type="PROSITE" id="PS50111">
    <property type="entry name" value="CHEMOTAXIS_TRANSDUC_2"/>
    <property type="match status" value="1"/>
</dbReference>
<organism evidence="6 7">
    <name type="scientific">Dolichospermum flos-aquae CCAP 1403/13F</name>
    <dbReference type="NCBI Taxonomy" id="315271"/>
    <lineage>
        <taxon>Bacteria</taxon>
        <taxon>Bacillati</taxon>
        <taxon>Cyanobacteriota</taxon>
        <taxon>Cyanophyceae</taxon>
        <taxon>Nostocales</taxon>
        <taxon>Aphanizomenonaceae</taxon>
        <taxon>Dolichospermum</taxon>
    </lineage>
</organism>
<dbReference type="SUPFAM" id="SSF55781">
    <property type="entry name" value="GAF domain-like"/>
    <property type="match status" value="1"/>
</dbReference>
<evidence type="ECO:0000259" key="4">
    <source>
        <dbReference type="PROSITE" id="PS50046"/>
    </source>
</evidence>